<proteinExistence type="predicted"/>
<evidence type="ECO:0000256" key="2">
    <source>
        <dbReference type="ARBA" id="ARBA00022679"/>
    </source>
</evidence>
<dbReference type="Gene3D" id="3.40.50.150">
    <property type="entry name" value="Vaccinia Virus protein VP39"/>
    <property type="match status" value="1"/>
</dbReference>
<evidence type="ECO:0000256" key="3">
    <source>
        <dbReference type="ARBA" id="ARBA00022691"/>
    </source>
</evidence>
<name>A0A2H5QNZ4_CITUN</name>
<gene>
    <name evidence="5" type="ORF">CUMW_248030</name>
</gene>
<evidence type="ECO:0000256" key="1">
    <source>
        <dbReference type="ARBA" id="ARBA00022603"/>
    </source>
</evidence>
<dbReference type="GO" id="GO:0008171">
    <property type="term" value="F:O-methyltransferase activity"/>
    <property type="evidence" value="ECO:0007669"/>
    <property type="project" value="InterPro"/>
</dbReference>
<feature type="non-terminal residue" evidence="5">
    <location>
        <position position="1"/>
    </location>
</feature>
<reference evidence="5 6" key="1">
    <citation type="journal article" date="2017" name="Front. Genet.">
        <title>Draft sequencing of the heterozygous diploid genome of Satsuma (Citrus unshiu Marc.) using a hybrid assembly approach.</title>
        <authorList>
            <person name="Shimizu T."/>
            <person name="Tanizawa Y."/>
            <person name="Mochizuki T."/>
            <person name="Nagasaki H."/>
            <person name="Yoshioka T."/>
            <person name="Toyoda A."/>
            <person name="Fujiyama A."/>
            <person name="Kaminuma E."/>
            <person name="Nakamura Y."/>
        </authorList>
    </citation>
    <scope>NUCLEOTIDE SEQUENCE [LARGE SCALE GENOMIC DNA]</scope>
    <source>
        <strain evidence="6">cv. Miyagawa wase</strain>
    </source>
</reference>
<evidence type="ECO:0000313" key="5">
    <source>
        <dbReference type="EMBL" id="GAY66347.1"/>
    </source>
</evidence>
<feature type="domain" description="O-methyltransferase C-terminal" evidence="4">
    <location>
        <begin position="30"/>
        <end position="119"/>
    </location>
</feature>
<dbReference type="EMBL" id="BDQV01000567">
    <property type="protein sequence ID" value="GAY66347.1"/>
    <property type="molecule type" value="Genomic_DNA"/>
</dbReference>
<dbReference type="GO" id="GO:0032259">
    <property type="term" value="P:methylation"/>
    <property type="evidence" value="ECO:0007669"/>
    <property type="project" value="UniProtKB-KW"/>
</dbReference>
<dbReference type="PROSITE" id="PS51683">
    <property type="entry name" value="SAM_OMT_II"/>
    <property type="match status" value="1"/>
</dbReference>
<dbReference type="InterPro" id="IPR016461">
    <property type="entry name" value="COMT-like"/>
</dbReference>
<dbReference type="Pfam" id="PF00891">
    <property type="entry name" value="Methyltransf_2"/>
    <property type="match status" value="1"/>
</dbReference>
<dbReference type="InterPro" id="IPR029063">
    <property type="entry name" value="SAM-dependent_MTases_sf"/>
</dbReference>
<keyword evidence="6" id="KW-1185">Reference proteome</keyword>
<keyword evidence="1" id="KW-0489">Methyltransferase</keyword>
<evidence type="ECO:0000313" key="6">
    <source>
        <dbReference type="Proteomes" id="UP000236630"/>
    </source>
</evidence>
<comment type="caution">
    <text evidence="5">The sequence shown here is derived from an EMBL/GenBank/DDBJ whole genome shotgun (WGS) entry which is preliminary data.</text>
</comment>
<keyword evidence="2" id="KW-0808">Transferase</keyword>
<organism evidence="5 6">
    <name type="scientific">Citrus unshiu</name>
    <name type="common">Satsuma mandarin</name>
    <name type="synonym">Citrus nobilis var. unshiu</name>
    <dbReference type="NCBI Taxonomy" id="55188"/>
    <lineage>
        <taxon>Eukaryota</taxon>
        <taxon>Viridiplantae</taxon>
        <taxon>Streptophyta</taxon>
        <taxon>Embryophyta</taxon>
        <taxon>Tracheophyta</taxon>
        <taxon>Spermatophyta</taxon>
        <taxon>Magnoliopsida</taxon>
        <taxon>eudicotyledons</taxon>
        <taxon>Gunneridae</taxon>
        <taxon>Pentapetalae</taxon>
        <taxon>rosids</taxon>
        <taxon>malvids</taxon>
        <taxon>Sapindales</taxon>
        <taxon>Rutaceae</taxon>
        <taxon>Aurantioideae</taxon>
        <taxon>Citrus</taxon>
    </lineage>
</organism>
<dbReference type="AlphaFoldDB" id="A0A2H5QNZ4"/>
<dbReference type="InterPro" id="IPR001077">
    <property type="entry name" value="COMT_C"/>
</dbReference>
<dbReference type="SUPFAM" id="SSF53335">
    <property type="entry name" value="S-adenosyl-L-methionine-dependent methyltransferases"/>
    <property type="match status" value="1"/>
</dbReference>
<keyword evidence="3" id="KW-0949">S-adenosyl-L-methionine</keyword>
<accession>A0A2H5QNZ4</accession>
<dbReference type="PANTHER" id="PTHR11746">
    <property type="entry name" value="O-METHYLTRANSFERASE"/>
    <property type="match status" value="1"/>
</dbReference>
<dbReference type="Proteomes" id="UP000236630">
    <property type="component" value="Unassembled WGS sequence"/>
</dbReference>
<dbReference type="STRING" id="55188.A0A2H5QNZ4"/>
<sequence length="124" mass="14250">ARKKNFITRHLSSSGEPFYRLTHSSRWLVTFSNIFIEGMAFISKFLRREVLTSYKDGFYLLKSLVDGISGLISETVRSYLHIKGINFDLPHAINIVPIYDGVTHVSGDMFHVIPNIDYIKIRIS</sequence>
<evidence type="ECO:0000259" key="4">
    <source>
        <dbReference type="Pfam" id="PF00891"/>
    </source>
</evidence>
<protein>
    <recommendedName>
        <fullName evidence="4">O-methyltransferase C-terminal domain-containing protein</fullName>
    </recommendedName>
</protein>